<dbReference type="GO" id="GO:0005634">
    <property type="term" value="C:nucleus"/>
    <property type="evidence" value="ECO:0007669"/>
    <property type="project" value="UniProtKB-SubCell"/>
</dbReference>
<name>A0A517L8H7_9PEZI</name>
<dbReference type="Proteomes" id="UP000316270">
    <property type="component" value="Chromosome 7"/>
</dbReference>
<evidence type="ECO:0008006" key="5">
    <source>
        <dbReference type="Google" id="ProtNLM"/>
    </source>
</evidence>
<gene>
    <name evidence="3" type="ORF">FKW77_000856</name>
</gene>
<organism evidence="3 4">
    <name type="scientific">Venturia effusa</name>
    <dbReference type="NCBI Taxonomy" id="50376"/>
    <lineage>
        <taxon>Eukaryota</taxon>
        <taxon>Fungi</taxon>
        <taxon>Dikarya</taxon>
        <taxon>Ascomycota</taxon>
        <taxon>Pezizomycotina</taxon>
        <taxon>Dothideomycetes</taxon>
        <taxon>Pleosporomycetidae</taxon>
        <taxon>Venturiales</taxon>
        <taxon>Venturiaceae</taxon>
        <taxon>Venturia</taxon>
    </lineage>
</organism>
<dbReference type="EMBL" id="CP042191">
    <property type="protein sequence ID" value="QDS71945.1"/>
    <property type="molecule type" value="Genomic_DNA"/>
</dbReference>
<sequence>MHEDLAIPGIWIPQNAYSSKIKDRDFLWVLDVQKTKDTKAASRYSLNEIDRYLLDIDADSMTEDLETSIKGPFCMFRSLLRKKVLIPVLECAGADQSISSDDNTSVCQFVEGTVDIVLAPETENVSSSIGTEWTAMPSETTPADLEQAEVVDISMGECQYFDESENEFAASMSNLLVPSLSSNVPVSNNILSLPIDRISTSLSNNPLIDLLMHHYIVNVSELLLPVRHSRNPYRNIYAPAALEVASGMTPTSGVNIALYHSLLASSAFHLWHCNPQLLNFYQIGTEYNERAVYHLRSSISATTVSATDYRSLLMTILSLVDNGIMSGGRTDSVIHIKGATKFRKSQDRRMTAGHNTQQLNEISAFFSLIESTSSLQSDPSPWLIEGGCFFHGEPEPEYFAPLPGYCFEYQFGITPTIATAIQETCRLADHVTFYSTVKEQIPSGLLEARKTLDQTLLSWTLEIERESYIASTDTELLSIFVHQANAWHRAALIYSSRRIHRRPREDLVDEVARVAHHMHAIEDVKVRSQAGMASRVAPMTWPAFVASCDALSSERDTWREWWRRVQCYHIANYTRQWDVVQQVWEARDIDRGGHNADWIDILRDLNIQVFLL</sequence>
<evidence type="ECO:0000313" key="3">
    <source>
        <dbReference type="EMBL" id="QDS71945.1"/>
    </source>
</evidence>
<protein>
    <recommendedName>
        <fullName evidence="5">Transcription factor domain-containing protein</fullName>
    </recommendedName>
</protein>
<dbReference type="Pfam" id="PF11951">
    <property type="entry name" value="Fungal_trans_2"/>
    <property type="match status" value="1"/>
</dbReference>
<dbReference type="AlphaFoldDB" id="A0A517L8H7"/>
<dbReference type="GO" id="GO:0000976">
    <property type="term" value="F:transcription cis-regulatory region binding"/>
    <property type="evidence" value="ECO:0007669"/>
    <property type="project" value="TreeGrafter"/>
</dbReference>
<dbReference type="STRING" id="50376.A0A517L8H7"/>
<dbReference type="PANTHER" id="PTHR37534">
    <property type="entry name" value="TRANSCRIPTIONAL ACTIVATOR PROTEIN UGA3"/>
    <property type="match status" value="1"/>
</dbReference>
<keyword evidence="2" id="KW-0539">Nucleus</keyword>
<dbReference type="GO" id="GO:0045944">
    <property type="term" value="P:positive regulation of transcription by RNA polymerase II"/>
    <property type="evidence" value="ECO:0007669"/>
    <property type="project" value="TreeGrafter"/>
</dbReference>
<reference evidence="3 4" key="1">
    <citation type="submission" date="2019-07" db="EMBL/GenBank/DDBJ databases">
        <title>Finished genome of Venturia effusa.</title>
        <authorList>
            <person name="Young C.A."/>
            <person name="Cox M.P."/>
            <person name="Ganley A.R.D."/>
            <person name="David W.J."/>
        </authorList>
    </citation>
    <scope>NUCLEOTIDE SEQUENCE [LARGE SCALE GENOMIC DNA]</scope>
    <source>
        <strain evidence="4">albino</strain>
    </source>
</reference>
<proteinExistence type="predicted"/>
<dbReference type="InterPro" id="IPR021858">
    <property type="entry name" value="Fun_TF"/>
</dbReference>
<accession>A0A517L8H7</accession>
<evidence type="ECO:0000313" key="4">
    <source>
        <dbReference type="Proteomes" id="UP000316270"/>
    </source>
</evidence>
<dbReference type="PANTHER" id="PTHR37534:SF7">
    <property type="entry name" value="TRANSCRIPTIONAL ACTIVATOR PROTEIN UGA3"/>
    <property type="match status" value="1"/>
</dbReference>
<comment type="subcellular location">
    <subcellularLocation>
        <location evidence="1">Nucleus</location>
    </subcellularLocation>
</comment>
<evidence type="ECO:0000256" key="2">
    <source>
        <dbReference type="ARBA" id="ARBA00023242"/>
    </source>
</evidence>
<evidence type="ECO:0000256" key="1">
    <source>
        <dbReference type="ARBA" id="ARBA00004123"/>
    </source>
</evidence>
<keyword evidence="4" id="KW-1185">Reference proteome</keyword>
<dbReference type="OrthoDB" id="3477330at2759"/>
<dbReference type="GO" id="GO:0003700">
    <property type="term" value="F:DNA-binding transcription factor activity"/>
    <property type="evidence" value="ECO:0007669"/>
    <property type="project" value="TreeGrafter"/>
</dbReference>